<dbReference type="AlphaFoldDB" id="A0A846RYJ9"/>
<keyword evidence="7" id="KW-1185">Reference proteome</keyword>
<dbReference type="InterPro" id="IPR051054">
    <property type="entry name" value="SorC_transcr_regulators"/>
</dbReference>
<name>A0A846RYJ9_9MICO</name>
<keyword evidence="3" id="KW-0238">DNA-binding</keyword>
<dbReference type="GO" id="GO:0003677">
    <property type="term" value="F:DNA binding"/>
    <property type="evidence" value="ECO:0007669"/>
    <property type="project" value="UniProtKB-KW"/>
</dbReference>
<proteinExistence type="inferred from homology"/>
<dbReference type="InterPro" id="IPR036388">
    <property type="entry name" value="WH-like_DNA-bd_sf"/>
</dbReference>
<dbReference type="Gene3D" id="3.40.50.1360">
    <property type="match status" value="1"/>
</dbReference>
<gene>
    <name evidence="6" type="ORF">BKA07_002051</name>
</gene>
<evidence type="ECO:0000259" key="5">
    <source>
        <dbReference type="Pfam" id="PF04198"/>
    </source>
</evidence>
<dbReference type="Pfam" id="PF04198">
    <property type="entry name" value="Sugar-bind"/>
    <property type="match status" value="1"/>
</dbReference>
<accession>A0A846RYJ9</accession>
<reference evidence="6 7" key="1">
    <citation type="submission" date="2020-03" db="EMBL/GenBank/DDBJ databases">
        <title>Sequencing the genomes of 1000 actinobacteria strains.</title>
        <authorList>
            <person name="Klenk H.-P."/>
        </authorList>
    </citation>
    <scope>NUCLEOTIDE SEQUENCE [LARGE SCALE GENOMIC DNA]</scope>
    <source>
        <strain evidence="6 7">DSM 18964</strain>
    </source>
</reference>
<dbReference type="RefSeq" id="WP_167950798.1">
    <property type="nucleotide sequence ID" value="NZ_BAAAPQ010000016.1"/>
</dbReference>
<dbReference type="Gene3D" id="1.10.10.10">
    <property type="entry name" value="Winged helix-like DNA-binding domain superfamily/Winged helix DNA-binding domain"/>
    <property type="match status" value="1"/>
</dbReference>
<dbReference type="EMBL" id="JAATJN010000001">
    <property type="protein sequence ID" value="NJC57016.1"/>
    <property type="molecule type" value="Genomic_DNA"/>
</dbReference>
<organism evidence="6 7">
    <name type="scientific">Brevibacterium marinum</name>
    <dbReference type="NCBI Taxonomy" id="418643"/>
    <lineage>
        <taxon>Bacteria</taxon>
        <taxon>Bacillati</taxon>
        <taxon>Actinomycetota</taxon>
        <taxon>Actinomycetes</taxon>
        <taxon>Micrococcales</taxon>
        <taxon>Brevibacteriaceae</taxon>
        <taxon>Brevibacterium</taxon>
    </lineage>
</organism>
<sequence>MSDRRVVGRVARLHFENGLTHQEIAKLFNLSRVKVTRLLAEARQTGIVEITVHSDERPFFEVEKALADRFGLKGVWVSPPIESADSSNQPLDGRVLGVTGAEAMQTMLGQAKRVVIGLSAAVSSSAQHLPEFAAPELEIFPLAGGRAGRASGSNPQELVATVATATGGQGFQLPAPLIAADSRVYEALMDMAGCAAVLDEAAQADLLIVGVGTSQKVAPVFRQQVSQTDLEEIAHSAAVGDISARFFDAAGQALEEDLDSRVIGLSLAQMGRISHRLGIAGGLAKVDAVRGAVVSGLINYLVTDLACAQALLRDPE</sequence>
<feature type="domain" description="Sugar-binding" evidence="5">
    <location>
        <begin position="60"/>
        <end position="313"/>
    </location>
</feature>
<evidence type="ECO:0000256" key="3">
    <source>
        <dbReference type="ARBA" id="ARBA00023125"/>
    </source>
</evidence>
<evidence type="ECO:0000256" key="4">
    <source>
        <dbReference type="ARBA" id="ARBA00023163"/>
    </source>
</evidence>
<dbReference type="InterPro" id="IPR037171">
    <property type="entry name" value="NagB/RpiA_transferase-like"/>
</dbReference>
<dbReference type="Proteomes" id="UP000576792">
    <property type="component" value="Unassembled WGS sequence"/>
</dbReference>
<keyword evidence="2" id="KW-0805">Transcription regulation</keyword>
<evidence type="ECO:0000313" key="6">
    <source>
        <dbReference type="EMBL" id="NJC57016.1"/>
    </source>
</evidence>
<dbReference type="PANTHER" id="PTHR34294:SF1">
    <property type="entry name" value="TRANSCRIPTIONAL REGULATOR LSRR"/>
    <property type="match status" value="1"/>
</dbReference>
<comment type="similarity">
    <text evidence="1">Belongs to the SorC transcriptional regulatory family.</text>
</comment>
<evidence type="ECO:0000256" key="2">
    <source>
        <dbReference type="ARBA" id="ARBA00023015"/>
    </source>
</evidence>
<keyword evidence="4" id="KW-0804">Transcription</keyword>
<evidence type="ECO:0000256" key="1">
    <source>
        <dbReference type="ARBA" id="ARBA00010466"/>
    </source>
</evidence>
<dbReference type="GO" id="GO:0030246">
    <property type="term" value="F:carbohydrate binding"/>
    <property type="evidence" value="ECO:0007669"/>
    <property type="project" value="InterPro"/>
</dbReference>
<dbReference type="PANTHER" id="PTHR34294">
    <property type="entry name" value="TRANSCRIPTIONAL REGULATOR-RELATED"/>
    <property type="match status" value="1"/>
</dbReference>
<protein>
    <submittedName>
        <fullName evidence="6">Lsr operon transcriptional repressor</fullName>
    </submittedName>
</protein>
<dbReference type="SUPFAM" id="SSF100950">
    <property type="entry name" value="NagB/RpiA/CoA transferase-like"/>
    <property type="match status" value="1"/>
</dbReference>
<comment type="caution">
    <text evidence="6">The sequence shown here is derived from an EMBL/GenBank/DDBJ whole genome shotgun (WGS) entry which is preliminary data.</text>
</comment>
<dbReference type="InterPro" id="IPR007324">
    <property type="entry name" value="Sugar-bd_dom_put"/>
</dbReference>
<evidence type="ECO:0000313" key="7">
    <source>
        <dbReference type="Proteomes" id="UP000576792"/>
    </source>
</evidence>